<evidence type="ECO:0000313" key="4">
    <source>
        <dbReference type="Proteomes" id="UP000571817"/>
    </source>
</evidence>
<dbReference type="AlphaFoldDB" id="A0A853DMV5"/>
<dbReference type="Proteomes" id="UP000571817">
    <property type="component" value="Unassembled WGS sequence"/>
</dbReference>
<dbReference type="GO" id="GO:0080120">
    <property type="term" value="P:CAAX-box protein maturation"/>
    <property type="evidence" value="ECO:0007669"/>
    <property type="project" value="UniProtKB-ARBA"/>
</dbReference>
<keyword evidence="1" id="KW-0812">Transmembrane</keyword>
<evidence type="ECO:0000313" key="3">
    <source>
        <dbReference type="EMBL" id="NYJ75950.1"/>
    </source>
</evidence>
<dbReference type="EMBL" id="JACCFW010000001">
    <property type="protein sequence ID" value="NYJ75950.1"/>
    <property type="molecule type" value="Genomic_DNA"/>
</dbReference>
<dbReference type="InterPro" id="IPR003675">
    <property type="entry name" value="Rce1/LyrA-like_dom"/>
</dbReference>
<reference evidence="3 4" key="1">
    <citation type="submission" date="2020-07" db="EMBL/GenBank/DDBJ databases">
        <title>Sequencing the genomes of 1000 actinobacteria strains.</title>
        <authorList>
            <person name="Klenk H.-P."/>
        </authorList>
    </citation>
    <scope>NUCLEOTIDE SEQUENCE [LARGE SCALE GENOMIC DNA]</scope>
    <source>
        <strain evidence="3 4">DSM 29531</strain>
    </source>
</reference>
<evidence type="ECO:0000256" key="1">
    <source>
        <dbReference type="SAM" id="Phobius"/>
    </source>
</evidence>
<comment type="caution">
    <text evidence="3">The sequence shown here is derived from an EMBL/GenBank/DDBJ whole genome shotgun (WGS) entry which is preliminary data.</text>
</comment>
<dbReference type="GO" id="GO:0004175">
    <property type="term" value="F:endopeptidase activity"/>
    <property type="evidence" value="ECO:0007669"/>
    <property type="project" value="UniProtKB-ARBA"/>
</dbReference>
<feature type="transmembrane region" description="Helical" evidence="1">
    <location>
        <begin position="107"/>
        <end position="129"/>
    </location>
</feature>
<keyword evidence="1" id="KW-1133">Transmembrane helix</keyword>
<proteinExistence type="predicted"/>
<name>A0A853DMV5_9MICO</name>
<keyword evidence="4" id="KW-1185">Reference proteome</keyword>
<feature type="transmembrane region" description="Helical" evidence="1">
    <location>
        <begin position="226"/>
        <end position="244"/>
    </location>
</feature>
<keyword evidence="1" id="KW-0472">Membrane</keyword>
<gene>
    <name evidence="3" type="ORF">HNR15_002913</name>
</gene>
<dbReference type="RefSeq" id="WP_179483010.1">
    <property type="nucleotide sequence ID" value="NZ_JACCFW010000001.1"/>
</dbReference>
<feature type="domain" description="CAAX prenyl protease 2/Lysostaphin resistance protein A-like" evidence="2">
    <location>
        <begin position="149"/>
        <end position="233"/>
    </location>
</feature>
<accession>A0A853DMV5</accession>
<dbReference type="Pfam" id="PF02517">
    <property type="entry name" value="Rce1-like"/>
    <property type="match status" value="1"/>
</dbReference>
<protein>
    <recommendedName>
        <fullName evidence="2">CAAX prenyl protease 2/Lysostaphin resistance protein A-like domain-containing protein</fullName>
    </recommendedName>
</protein>
<evidence type="ECO:0000259" key="2">
    <source>
        <dbReference type="Pfam" id="PF02517"/>
    </source>
</evidence>
<feature type="transmembrane region" description="Helical" evidence="1">
    <location>
        <begin position="69"/>
        <end position="87"/>
    </location>
</feature>
<sequence length="248" mass="26559">MSAWDAVVARARDMVGRGSQLSWVVPIERDHWQTQREFQHRRVVTAVTLAVGTPVLRHALSRKPGSRQFYASTVLLAGVWAGGAFASGPLHAGWSGTRDPEKNARPLVRPFAIGAGAVVFFAAGAAVIARIPALRRPVLAVLNHARFGSLPVVVPLTLITGVGEELFFRGALYAATKQPHQIAVTTAIYTVATGITGNPMLVFAAGVLGLLVAIERRTTGGVQGPIIIHLTWSTGMLLVLPPLIEYRR</sequence>
<organism evidence="3 4">
    <name type="scientific">Allobranchiibius huperziae</name>
    <dbReference type="NCBI Taxonomy" id="1874116"/>
    <lineage>
        <taxon>Bacteria</taxon>
        <taxon>Bacillati</taxon>
        <taxon>Actinomycetota</taxon>
        <taxon>Actinomycetes</taxon>
        <taxon>Micrococcales</taxon>
        <taxon>Dermacoccaceae</taxon>
        <taxon>Allobranchiibius</taxon>
    </lineage>
</organism>
<feature type="transmembrane region" description="Helical" evidence="1">
    <location>
        <begin position="187"/>
        <end position="214"/>
    </location>
</feature>